<evidence type="ECO:0000259" key="5">
    <source>
        <dbReference type="Pfam" id="PF04357"/>
    </source>
</evidence>
<comment type="subcellular location">
    <subcellularLocation>
        <location evidence="1">Membrane</location>
        <topology evidence="1">Single-pass membrane protein</topology>
    </subcellularLocation>
</comment>
<protein>
    <submittedName>
        <fullName evidence="6">Translocation/assembly module TamB domain-containing protein</fullName>
    </submittedName>
</protein>
<gene>
    <name evidence="6" type="ORF">QNI22_03865</name>
</gene>
<dbReference type="Proteomes" id="UP001232063">
    <property type="component" value="Unassembled WGS sequence"/>
</dbReference>
<evidence type="ECO:0000313" key="6">
    <source>
        <dbReference type="EMBL" id="MDJ1499765.1"/>
    </source>
</evidence>
<organism evidence="6 7">
    <name type="scientific">Xanthocytophaga agilis</name>
    <dbReference type="NCBI Taxonomy" id="3048010"/>
    <lineage>
        <taxon>Bacteria</taxon>
        <taxon>Pseudomonadati</taxon>
        <taxon>Bacteroidota</taxon>
        <taxon>Cytophagia</taxon>
        <taxon>Cytophagales</taxon>
        <taxon>Rhodocytophagaceae</taxon>
        <taxon>Xanthocytophaga</taxon>
    </lineage>
</organism>
<dbReference type="EMBL" id="JASJOU010000001">
    <property type="protein sequence ID" value="MDJ1499765.1"/>
    <property type="molecule type" value="Genomic_DNA"/>
</dbReference>
<name>A0AAE3R1K6_9BACT</name>
<reference evidence="6" key="1">
    <citation type="submission" date="2023-05" db="EMBL/GenBank/DDBJ databases">
        <authorList>
            <person name="Zhang X."/>
        </authorList>
    </citation>
    <scope>NUCLEOTIDE SEQUENCE</scope>
    <source>
        <strain evidence="6">BD1B2-1</strain>
    </source>
</reference>
<evidence type="ECO:0000256" key="3">
    <source>
        <dbReference type="ARBA" id="ARBA00022989"/>
    </source>
</evidence>
<keyword evidence="3" id="KW-1133">Transmembrane helix</keyword>
<feature type="domain" description="Translocation and assembly module TamB C-terminal" evidence="5">
    <location>
        <begin position="1199"/>
        <end position="1658"/>
    </location>
</feature>
<dbReference type="RefSeq" id="WP_314509317.1">
    <property type="nucleotide sequence ID" value="NZ_JASJOU010000001.1"/>
</dbReference>
<evidence type="ECO:0000256" key="2">
    <source>
        <dbReference type="ARBA" id="ARBA00022692"/>
    </source>
</evidence>
<dbReference type="Pfam" id="PF04357">
    <property type="entry name" value="TamB"/>
    <property type="match status" value="1"/>
</dbReference>
<evidence type="ECO:0000313" key="7">
    <source>
        <dbReference type="Proteomes" id="UP001232063"/>
    </source>
</evidence>
<evidence type="ECO:0000256" key="4">
    <source>
        <dbReference type="ARBA" id="ARBA00023136"/>
    </source>
</evidence>
<keyword evidence="7" id="KW-1185">Reference proteome</keyword>
<accession>A0AAE3R1K6</accession>
<dbReference type="GO" id="GO:0005886">
    <property type="term" value="C:plasma membrane"/>
    <property type="evidence" value="ECO:0007669"/>
    <property type="project" value="InterPro"/>
</dbReference>
<keyword evidence="4" id="KW-0472">Membrane</keyword>
<comment type="caution">
    <text evidence="6">The sequence shown here is derived from an EMBL/GenBank/DDBJ whole genome shotgun (WGS) entry which is preliminary data.</text>
</comment>
<dbReference type="GO" id="GO:0009306">
    <property type="term" value="P:protein secretion"/>
    <property type="evidence" value="ECO:0007669"/>
    <property type="project" value="InterPro"/>
</dbReference>
<keyword evidence="2" id="KW-0812">Transmembrane</keyword>
<sequence length="1671" mass="186149">MTKLSASRIAKKILKAGIWTISGVLVILLLLVLVLQIPSVQTYLTSQITEYLQKKIKSRVEVGGVNVAFPKKIVLEDIYVEDQKKDTLLFSHRLAVNIDMLGLTRHSIAINGVELEKFTGHVNRTLPDSSFNFDFIINAFSDSVTVAKEDTTGKPWQFSIDDVNLKNIYATYKDDISKQNLVLNLGNLDLSFKELDLNKSIYAVDKLSIQHTSLLFESGSSKKPAETKATQPVDTTNSSSFPALSFKTLSLEDLHIKYYDQSGGLNLKADIGTSEIEADAIDLPTQKVDLNTFSLKNSVVRYQQEAQERKLVKAETKTTGNNASPKDTASGWKVTLADLSLADNHIIYDDFNSPQQIRGFDFAHMLLSYIQIDAEDIAYDNNTIAATINTLKFQEKSGFKLHNLKTKVLLTDTQAEAENLFVQTDNSVLKGDIRSTFQSLSTLSQTYPDMGLDIQIPESKLSVKDLLYFQPDLLKSIPVRITEKTTLHVKTIVKGQVKNLAIKEFQASTFSTTRLNLSGHIRNLPDIDRTTFQLAILPFETSALDIRTLLPPAMLPSSIRIPQHIQLTSTISGAVHNISTKTQIQTTLGDIIANAHLTTNKSFSNGTYQARVKARKIALGKLIKQDKDIGNLTASATIDGSGFSLKDMKTQIITRIQSVEYKKYTYQNIAIDGLAYPSQFAANISLADTNLNFSLIGSADFRKEIPNYVAVIDMKTANWQKLNFTNRDLSTRARITADLNFKSADYINGNVDIRQVAVASKGKIYTIDSLLYVSVQSKAKTDIKFNSDVLSGYFRGNINWSGLYGALEKHLTRYYALPNTPAYSESEPQNFEFALNLRNTAALTEILLPDVDSLRPGEIRGEFDSRKGQLDLKAQVYSVKYGEIKIDTALFLVESTPKQLKAIFTVEQIKQSSILIRNISLLTKAAENNLLTQLIIRDSVNKQKYLLGGNFHSLPNNSYSFHFFPDSVKLNYHPWQVAESNDIIISKSGVLFKDLIFTENGQKFSIANVNNQVSSLQAAFTNFRLETLGEIVRSDTSFVSGVLNGQASVVNQAQTSEITADLDIDNFSYTGQRVGDIHLLAQQKERGRFDVDLNLTGNGNKMDVKGFYLSNATENNIDFTATITELNLKSFYPFAQSQLKELSGNATGQFKIQGSTAKPAIQGELVFQNTSFNLKMLDSPFKLTNQAIKLDEEGIHFQKFTIQDQVNHNISINGDILTQDYSYYKLQLRINADKFQVLNTKPEDNNMYYGKLITSTTINIRGDSYKPIVNANIKVEGGSNLTYIVPQSDDVVAGREGIVRFVDIGTEQDPFIQSMKSKAVKDTTKSELRGYELTTNIEIDTSSTLNVIIDPIAGDKLSVKGETTLSYTMDPSGNMDLTGRYQVLSGTYSLSFYGLVKREFALNKNSSITWTGDPLNAALDIQATYTVEAPAADLIKNQVSDQRLSQAKQRMPFYVILNLKGVLLKPEISFKLDMPQDKQNAIGGIVYSTLQEINTRESDLNKQVFALFILQRFISDNPFESSSTGIEENVRSSVSKILTDQLNQLANRIQGVELELDVNSYQDYTTGSGQGRTQLELGVSKNLLNDRIIVKVTGNVNLEGSPASSQQDLSNFLGDLQLEYKLTEDGRLRLLGFRKRDFDIVSGQIYKTGAGVIFVRDYNSFKELFSKALAE</sequence>
<evidence type="ECO:0000256" key="1">
    <source>
        <dbReference type="ARBA" id="ARBA00004167"/>
    </source>
</evidence>
<dbReference type="InterPro" id="IPR007452">
    <property type="entry name" value="TamB_C"/>
</dbReference>
<proteinExistence type="predicted"/>